<dbReference type="Proteomes" id="UP000886501">
    <property type="component" value="Unassembled WGS sequence"/>
</dbReference>
<protein>
    <submittedName>
        <fullName evidence="1">Oligosaccharyl transferase alpha subunit</fullName>
    </submittedName>
</protein>
<organism evidence="1 2">
    <name type="scientific">Thelephora ganbajun</name>
    <name type="common">Ganba fungus</name>
    <dbReference type="NCBI Taxonomy" id="370292"/>
    <lineage>
        <taxon>Eukaryota</taxon>
        <taxon>Fungi</taxon>
        <taxon>Dikarya</taxon>
        <taxon>Basidiomycota</taxon>
        <taxon>Agaricomycotina</taxon>
        <taxon>Agaricomycetes</taxon>
        <taxon>Thelephorales</taxon>
        <taxon>Thelephoraceae</taxon>
        <taxon>Thelephora</taxon>
    </lineage>
</organism>
<keyword evidence="1" id="KW-0808">Transferase</keyword>
<dbReference type="EMBL" id="MU117978">
    <property type="protein sequence ID" value="KAF9651166.1"/>
    <property type="molecule type" value="Genomic_DNA"/>
</dbReference>
<evidence type="ECO:0000313" key="2">
    <source>
        <dbReference type="Proteomes" id="UP000886501"/>
    </source>
</evidence>
<sequence>MVMHRYWLHLSTVVLSLALPSWASFENTAVVRSIDLGGSLVYTTTTYNVKALEDGSNVYVFALTEREQETTNWMEARVKGHSVPLSLENHGLSHEYVLDLTLLLWYIVAEVITYSTTYYYSVALPKALDTNQTANLVLETVQTHATYPFPPEAAQDDRQALKYDTDLFVLSPYKTLVQRTKFKTVGFPILSYTEPKGVAFTTGSIATKSNTGSAVTYGPFHDLPPSSNPAFLEENQQKISIHYEFGFPMLSVKTLRRVAEISHWGANLNIQDEIHLYNAGPKLKGQFSRLEHQAQAYQRRPAPHVLTELALQLPAGIHSAYYYDTIGNVSTSHLRVVPSASQGGLPGRNSILELRPRYPLLGGWNYSFTLGWDSPLEDYAGWDAEKGRYVASVPIMTLFGGSVVEDAEVKVILPEASIDVEVSAPFSPSSFSSSTHTTYLDTTGRPAVVFKYKNLTDKHTGVIYIAYKVPLSAHLKKPTAVGIALFGAFFVAFLWKRVDLRLEK</sequence>
<reference evidence="1" key="1">
    <citation type="submission" date="2019-10" db="EMBL/GenBank/DDBJ databases">
        <authorList>
            <consortium name="DOE Joint Genome Institute"/>
            <person name="Kuo A."/>
            <person name="Miyauchi S."/>
            <person name="Kiss E."/>
            <person name="Drula E."/>
            <person name="Kohler A."/>
            <person name="Sanchez-Garcia M."/>
            <person name="Andreopoulos B."/>
            <person name="Barry K.W."/>
            <person name="Bonito G."/>
            <person name="Buee M."/>
            <person name="Carver A."/>
            <person name="Chen C."/>
            <person name="Cichocki N."/>
            <person name="Clum A."/>
            <person name="Culley D."/>
            <person name="Crous P.W."/>
            <person name="Fauchery L."/>
            <person name="Girlanda M."/>
            <person name="Hayes R."/>
            <person name="Keri Z."/>
            <person name="Labutti K."/>
            <person name="Lipzen A."/>
            <person name="Lombard V."/>
            <person name="Magnuson J."/>
            <person name="Maillard F."/>
            <person name="Morin E."/>
            <person name="Murat C."/>
            <person name="Nolan M."/>
            <person name="Ohm R."/>
            <person name="Pangilinan J."/>
            <person name="Pereira M."/>
            <person name="Perotto S."/>
            <person name="Peter M."/>
            <person name="Riley R."/>
            <person name="Sitrit Y."/>
            <person name="Stielow B."/>
            <person name="Szollosi G."/>
            <person name="Zifcakova L."/>
            <person name="Stursova M."/>
            <person name="Spatafora J.W."/>
            <person name="Tedersoo L."/>
            <person name="Vaario L.-M."/>
            <person name="Yamada A."/>
            <person name="Yan M."/>
            <person name="Wang P."/>
            <person name="Xu J."/>
            <person name="Bruns T."/>
            <person name="Baldrian P."/>
            <person name="Vilgalys R."/>
            <person name="Henrissat B."/>
            <person name="Grigoriev I.V."/>
            <person name="Hibbett D."/>
            <person name="Nagy L.G."/>
            <person name="Martin F.M."/>
        </authorList>
    </citation>
    <scope>NUCLEOTIDE SEQUENCE</scope>
    <source>
        <strain evidence="1">P2</strain>
    </source>
</reference>
<comment type="caution">
    <text evidence="1">The sequence shown here is derived from an EMBL/GenBank/DDBJ whole genome shotgun (WGS) entry which is preliminary data.</text>
</comment>
<name>A0ACB6ZPV0_THEGA</name>
<gene>
    <name evidence="1" type="ORF">BDM02DRAFT_3184871</name>
</gene>
<reference evidence="1" key="2">
    <citation type="journal article" date="2020" name="Nat. Commun.">
        <title>Large-scale genome sequencing of mycorrhizal fungi provides insights into the early evolution of symbiotic traits.</title>
        <authorList>
            <person name="Miyauchi S."/>
            <person name="Kiss E."/>
            <person name="Kuo A."/>
            <person name="Drula E."/>
            <person name="Kohler A."/>
            <person name="Sanchez-Garcia M."/>
            <person name="Morin E."/>
            <person name="Andreopoulos B."/>
            <person name="Barry K.W."/>
            <person name="Bonito G."/>
            <person name="Buee M."/>
            <person name="Carver A."/>
            <person name="Chen C."/>
            <person name="Cichocki N."/>
            <person name="Clum A."/>
            <person name="Culley D."/>
            <person name="Crous P.W."/>
            <person name="Fauchery L."/>
            <person name="Girlanda M."/>
            <person name="Hayes R.D."/>
            <person name="Keri Z."/>
            <person name="LaButti K."/>
            <person name="Lipzen A."/>
            <person name="Lombard V."/>
            <person name="Magnuson J."/>
            <person name="Maillard F."/>
            <person name="Murat C."/>
            <person name="Nolan M."/>
            <person name="Ohm R.A."/>
            <person name="Pangilinan J."/>
            <person name="Pereira M.F."/>
            <person name="Perotto S."/>
            <person name="Peter M."/>
            <person name="Pfister S."/>
            <person name="Riley R."/>
            <person name="Sitrit Y."/>
            <person name="Stielow J.B."/>
            <person name="Szollosi G."/>
            <person name="Zifcakova L."/>
            <person name="Stursova M."/>
            <person name="Spatafora J.W."/>
            <person name="Tedersoo L."/>
            <person name="Vaario L.M."/>
            <person name="Yamada A."/>
            <person name="Yan M."/>
            <person name="Wang P."/>
            <person name="Xu J."/>
            <person name="Bruns T."/>
            <person name="Baldrian P."/>
            <person name="Vilgalys R."/>
            <person name="Dunand C."/>
            <person name="Henrissat B."/>
            <person name="Grigoriev I.V."/>
            <person name="Hibbett D."/>
            <person name="Nagy L.G."/>
            <person name="Martin F.M."/>
        </authorList>
    </citation>
    <scope>NUCLEOTIDE SEQUENCE</scope>
    <source>
        <strain evidence="1">P2</strain>
    </source>
</reference>
<keyword evidence="2" id="KW-1185">Reference proteome</keyword>
<evidence type="ECO:0000313" key="1">
    <source>
        <dbReference type="EMBL" id="KAF9651166.1"/>
    </source>
</evidence>
<accession>A0ACB6ZPV0</accession>
<proteinExistence type="predicted"/>